<keyword evidence="1 7" id="KW-0028">Amino-acid biosynthesis</keyword>
<dbReference type="PANTHER" id="PTHR21087">
    <property type="entry name" value="SHIKIMATE KINASE"/>
    <property type="match status" value="1"/>
</dbReference>
<dbReference type="GO" id="GO:0004765">
    <property type="term" value="F:shikimate kinase activity"/>
    <property type="evidence" value="ECO:0007669"/>
    <property type="project" value="UniProtKB-UniRule"/>
</dbReference>
<dbReference type="AlphaFoldDB" id="A0A518D1B2"/>
<dbReference type="SUPFAM" id="SSF47413">
    <property type="entry name" value="lambda repressor-like DNA-binding domains"/>
    <property type="match status" value="1"/>
</dbReference>
<dbReference type="InterPro" id="IPR031322">
    <property type="entry name" value="Shikimate/glucono_kinase"/>
</dbReference>
<keyword evidence="4 7" id="KW-0418">Kinase</keyword>
<dbReference type="InterPro" id="IPR027417">
    <property type="entry name" value="P-loop_NTPase"/>
</dbReference>
<comment type="pathway">
    <text evidence="7">Metabolic intermediate biosynthesis; chorismate biosynthesis; chorismate from D-erythrose 4-phosphate and phosphoenolpyruvate: step 5/7.</text>
</comment>
<comment type="caution">
    <text evidence="7">Lacks conserved residue(s) required for the propagation of feature annotation.</text>
</comment>
<dbReference type="PRINTS" id="PR01100">
    <property type="entry name" value="SHIKIMTKNASE"/>
</dbReference>
<dbReference type="OrthoDB" id="9800332at2"/>
<proteinExistence type="inferred from homology"/>
<evidence type="ECO:0000313" key="11">
    <source>
        <dbReference type="Proteomes" id="UP000319342"/>
    </source>
</evidence>
<comment type="cofactor">
    <cofactor evidence="7">
        <name>Mg(2+)</name>
        <dbReference type="ChEBI" id="CHEBI:18420"/>
    </cofactor>
    <text evidence="7">Binds 1 Mg(2+) ion per subunit.</text>
</comment>
<evidence type="ECO:0000256" key="1">
    <source>
        <dbReference type="ARBA" id="ARBA00022605"/>
    </source>
</evidence>
<dbReference type="EMBL" id="CP036290">
    <property type="protein sequence ID" value="QDU85250.1"/>
    <property type="molecule type" value="Genomic_DNA"/>
</dbReference>
<feature type="domain" description="HTH cro/C1-type" evidence="9">
    <location>
        <begin position="26"/>
        <end position="80"/>
    </location>
</feature>
<comment type="similarity">
    <text evidence="7">Belongs to the shikimate kinase family.</text>
</comment>
<dbReference type="InterPro" id="IPR000623">
    <property type="entry name" value="Shikimate_kinase/TSH1"/>
</dbReference>
<feature type="binding site" evidence="7">
    <location>
        <position position="208"/>
    </location>
    <ligand>
        <name>ATP</name>
        <dbReference type="ChEBI" id="CHEBI:30616"/>
    </ligand>
</feature>
<keyword evidence="3 7" id="KW-0547">Nucleotide-binding</keyword>
<dbReference type="CDD" id="cd00093">
    <property type="entry name" value="HTH_XRE"/>
    <property type="match status" value="1"/>
</dbReference>
<keyword evidence="7" id="KW-0963">Cytoplasm</keyword>
<keyword evidence="11" id="KW-1185">Reference proteome</keyword>
<organism evidence="10 11">
    <name type="scientific">Rohdeia mirabilis</name>
    <dbReference type="NCBI Taxonomy" id="2528008"/>
    <lineage>
        <taxon>Bacteria</taxon>
        <taxon>Pseudomonadati</taxon>
        <taxon>Planctomycetota</taxon>
        <taxon>Planctomycetia</taxon>
        <taxon>Planctomycetia incertae sedis</taxon>
        <taxon>Rohdeia</taxon>
    </lineage>
</organism>
<dbReference type="HAMAP" id="MF_00109">
    <property type="entry name" value="Shikimate_kinase"/>
    <property type="match status" value="1"/>
</dbReference>
<feature type="binding site" evidence="7">
    <location>
        <position position="104"/>
    </location>
    <ligand>
        <name>Mg(2+)</name>
        <dbReference type="ChEBI" id="CHEBI:18420"/>
    </ligand>
</feature>
<gene>
    <name evidence="7 10" type="primary">aroK</name>
    <name evidence="10" type="ORF">Pla163_23780</name>
</gene>
<evidence type="ECO:0000256" key="2">
    <source>
        <dbReference type="ARBA" id="ARBA00022679"/>
    </source>
</evidence>
<keyword evidence="7" id="KW-0479">Metal-binding</keyword>
<evidence type="ECO:0000256" key="5">
    <source>
        <dbReference type="ARBA" id="ARBA00022840"/>
    </source>
</evidence>
<keyword evidence="7" id="KW-0460">Magnesium</keyword>
<keyword evidence="6 7" id="KW-0057">Aromatic amino acid biosynthesis</keyword>
<dbReference type="GO" id="GO:0008652">
    <property type="term" value="P:amino acid biosynthetic process"/>
    <property type="evidence" value="ECO:0007669"/>
    <property type="project" value="UniProtKB-KW"/>
</dbReference>
<protein>
    <recommendedName>
        <fullName evidence="7">Shikimate kinase</fullName>
        <shortName evidence="7">SK</shortName>
        <ecNumber evidence="7">2.7.1.71</ecNumber>
    </recommendedName>
</protein>
<evidence type="ECO:0000256" key="6">
    <source>
        <dbReference type="ARBA" id="ARBA00023141"/>
    </source>
</evidence>
<dbReference type="GO" id="GO:0009423">
    <property type="term" value="P:chorismate biosynthetic process"/>
    <property type="evidence" value="ECO:0007669"/>
    <property type="project" value="UniProtKB-UniRule"/>
</dbReference>
<feature type="region of interest" description="Disordered" evidence="8">
    <location>
        <begin position="237"/>
        <end position="266"/>
    </location>
</feature>
<dbReference type="PROSITE" id="PS50943">
    <property type="entry name" value="HTH_CROC1"/>
    <property type="match status" value="1"/>
</dbReference>
<comment type="subunit">
    <text evidence="7">Monomer.</text>
</comment>
<evidence type="ECO:0000259" key="9">
    <source>
        <dbReference type="PROSITE" id="PS50943"/>
    </source>
</evidence>
<dbReference type="PANTHER" id="PTHR21087:SF16">
    <property type="entry name" value="SHIKIMATE KINASE 1, CHLOROPLASTIC"/>
    <property type="match status" value="1"/>
</dbReference>
<feature type="binding site" evidence="7">
    <location>
        <position position="122"/>
    </location>
    <ligand>
        <name>substrate</name>
    </ligand>
</feature>
<evidence type="ECO:0000256" key="7">
    <source>
        <dbReference type="HAMAP-Rule" id="MF_00109"/>
    </source>
</evidence>
<dbReference type="Gene3D" id="1.10.260.40">
    <property type="entry name" value="lambda repressor-like DNA-binding domains"/>
    <property type="match status" value="1"/>
</dbReference>
<dbReference type="Gene3D" id="3.40.50.300">
    <property type="entry name" value="P-loop containing nucleotide triphosphate hydrolases"/>
    <property type="match status" value="1"/>
</dbReference>
<keyword evidence="5 7" id="KW-0067">ATP-binding</keyword>
<comment type="catalytic activity">
    <reaction evidence="7">
        <text>shikimate + ATP = 3-phosphoshikimate + ADP + H(+)</text>
        <dbReference type="Rhea" id="RHEA:13121"/>
        <dbReference type="ChEBI" id="CHEBI:15378"/>
        <dbReference type="ChEBI" id="CHEBI:30616"/>
        <dbReference type="ChEBI" id="CHEBI:36208"/>
        <dbReference type="ChEBI" id="CHEBI:145989"/>
        <dbReference type="ChEBI" id="CHEBI:456216"/>
        <dbReference type="EC" id="2.7.1.71"/>
    </reaction>
</comment>
<evidence type="ECO:0000313" key="10">
    <source>
        <dbReference type="EMBL" id="QDU85250.1"/>
    </source>
</evidence>
<dbReference type="RefSeq" id="WP_145188262.1">
    <property type="nucleotide sequence ID" value="NZ_CP036290.1"/>
</dbReference>
<dbReference type="NCBIfam" id="NF006015">
    <property type="entry name" value="PRK08154.1"/>
    <property type="match status" value="1"/>
</dbReference>
<feature type="binding site" evidence="7">
    <location>
        <begin position="100"/>
        <end position="105"/>
    </location>
    <ligand>
        <name>ATP</name>
        <dbReference type="ChEBI" id="CHEBI:30616"/>
    </ligand>
</feature>
<feature type="binding site" evidence="7">
    <location>
        <position position="243"/>
    </location>
    <ligand>
        <name>ATP</name>
        <dbReference type="ChEBI" id="CHEBI:30616"/>
    </ligand>
</feature>
<dbReference type="GO" id="GO:0005524">
    <property type="term" value="F:ATP binding"/>
    <property type="evidence" value="ECO:0007669"/>
    <property type="project" value="UniProtKB-UniRule"/>
</dbReference>
<dbReference type="EC" id="2.7.1.71" evidence="7"/>
<dbReference type="Pfam" id="PF01381">
    <property type="entry name" value="HTH_3"/>
    <property type="match status" value="1"/>
</dbReference>
<dbReference type="SUPFAM" id="SSF52540">
    <property type="entry name" value="P-loop containing nucleoside triphosphate hydrolases"/>
    <property type="match status" value="1"/>
</dbReference>
<dbReference type="InterPro" id="IPR001387">
    <property type="entry name" value="Cro/C1-type_HTH"/>
</dbReference>
<dbReference type="InterPro" id="IPR010982">
    <property type="entry name" value="Lambda_DNA-bd_dom_sf"/>
</dbReference>
<dbReference type="GO" id="GO:0009073">
    <property type="term" value="P:aromatic amino acid family biosynthetic process"/>
    <property type="evidence" value="ECO:0007669"/>
    <property type="project" value="UniProtKB-KW"/>
</dbReference>
<name>A0A518D1B2_9BACT</name>
<feature type="binding site" evidence="7">
    <location>
        <position position="169"/>
    </location>
    <ligand>
        <name>substrate</name>
    </ligand>
</feature>
<accession>A0A518D1B2</accession>
<dbReference type="SMART" id="SM00530">
    <property type="entry name" value="HTH_XRE"/>
    <property type="match status" value="1"/>
</dbReference>
<comment type="function">
    <text evidence="7">Catalyzes the specific phosphorylation of the 3-hydroxyl group of shikimic acid using ATP as a cosubstrate.</text>
</comment>
<evidence type="ECO:0000256" key="8">
    <source>
        <dbReference type="SAM" id="MobiDB-lite"/>
    </source>
</evidence>
<dbReference type="UniPathway" id="UPA00053">
    <property type="reaction ID" value="UER00088"/>
</dbReference>
<dbReference type="GO" id="GO:0005829">
    <property type="term" value="C:cytosol"/>
    <property type="evidence" value="ECO:0007669"/>
    <property type="project" value="TreeGrafter"/>
</dbReference>
<reference evidence="10 11" key="1">
    <citation type="submission" date="2019-02" db="EMBL/GenBank/DDBJ databases">
        <title>Deep-cultivation of Planctomycetes and their phenomic and genomic characterization uncovers novel biology.</title>
        <authorList>
            <person name="Wiegand S."/>
            <person name="Jogler M."/>
            <person name="Boedeker C."/>
            <person name="Pinto D."/>
            <person name="Vollmers J."/>
            <person name="Rivas-Marin E."/>
            <person name="Kohn T."/>
            <person name="Peeters S.H."/>
            <person name="Heuer A."/>
            <person name="Rast P."/>
            <person name="Oberbeckmann S."/>
            <person name="Bunk B."/>
            <person name="Jeske O."/>
            <person name="Meyerdierks A."/>
            <person name="Storesund J.E."/>
            <person name="Kallscheuer N."/>
            <person name="Luecker S."/>
            <person name="Lage O.M."/>
            <person name="Pohl T."/>
            <person name="Merkel B.J."/>
            <person name="Hornburger P."/>
            <person name="Mueller R.-W."/>
            <person name="Bruemmer F."/>
            <person name="Labrenz M."/>
            <person name="Spormann A.M."/>
            <person name="Op den Camp H."/>
            <person name="Overmann J."/>
            <person name="Amann R."/>
            <person name="Jetten M.S.M."/>
            <person name="Mascher T."/>
            <person name="Medema M.H."/>
            <person name="Devos D.P."/>
            <person name="Kaster A.-K."/>
            <person name="Ovreas L."/>
            <person name="Rohde M."/>
            <person name="Galperin M.Y."/>
            <person name="Jogler C."/>
        </authorList>
    </citation>
    <scope>NUCLEOTIDE SEQUENCE [LARGE SCALE GENOMIC DNA]</scope>
    <source>
        <strain evidence="10 11">Pla163</strain>
    </source>
</reference>
<dbReference type="Proteomes" id="UP000319342">
    <property type="component" value="Chromosome"/>
</dbReference>
<dbReference type="GO" id="GO:0000287">
    <property type="term" value="F:magnesium ion binding"/>
    <property type="evidence" value="ECO:0007669"/>
    <property type="project" value="UniProtKB-UniRule"/>
</dbReference>
<sequence length="266" mass="28777">MPKPSPAGRHPKARRPALLRELGRRLVAAREAAGLSLSELAQRADVSRRYLTDAEAGRANPTVLVLVRLARELGTTAAALIDVPTHARAEERIALVGLRGAGKTTVGRRLALALEVPFVELDAEVERQAGMALGKVFELHGAAGFHRFEAAALERVLARGERVVVATGGSIAEVPQTFERLLATCRTVWLTARPEEHFARVAGQGDLRPMEGRPRALDELVDLLDRRRALYGRCEQTVSTTDRSPDDVSSEILANLSRAGLGPDPD</sequence>
<comment type="subcellular location">
    <subcellularLocation>
        <location evidence="7">Cytoplasm</location>
    </subcellularLocation>
</comment>
<evidence type="ECO:0000256" key="3">
    <source>
        <dbReference type="ARBA" id="ARBA00022741"/>
    </source>
</evidence>
<evidence type="ECO:0000256" key="4">
    <source>
        <dbReference type="ARBA" id="ARBA00022777"/>
    </source>
</evidence>
<keyword evidence="2 7" id="KW-0808">Transferase</keyword>
<feature type="binding site" evidence="7">
    <location>
        <position position="227"/>
    </location>
    <ligand>
        <name>substrate</name>
    </ligand>
</feature>
<dbReference type="CDD" id="cd00464">
    <property type="entry name" value="SK"/>
    <property type="match status" value="1"/>
</dbReference>
<dbReference type="GO" id="GO:0003677">
    <property type="term" value="F:DNA binding"/>
    <property type="evidence" value="ECO:0007669"/>
    <property type="project" value="InterPro"/>
</dbReference>
<dbReference type="Pfam" id="PF01202">
    <property type="entry name" value="SKI"/>
    <property type="match status" value="1"/>
</dbReference>